<feature type="domain" description="ABC transmembrane type-1" evidence="8">
    <location>
        <begin position="81"/>
        <end position="272"/>
    </location>
</feature>
<dbReference type="InterPro" id="IPR000515">
    <property type="entry name" value="MetI-like"/>
</dbReference>
<keyword evidence="4 7" id="KW-0812">Transmembrane</keyword>
<feature type="transmembrane region" description="Helical" evidence="7">
    <location>
        <begin position="20"/>
        <end position="42"/>
    </location>
</feature>
<feature type="transmembrane region" description="Helical" evidence="7">
    <location>
        <begin position="251"/>
        <end position="272"/>
    </location>
</feature>
<evidence type="ECO:0000256" key="2">
    <source>
        <dbReference type="ARBA" id="ARBA00022448"/>
    </source>
</evidence>
<evidence type="ECO:0000256" key="1">
    <source>
        <dbReference type="ARBA" id="ARBA00004651"/>
    </source>
</evidence>
<proteinExistence type="inferred from homology"/>
<evidence type="ECO:0000259" key="8">
    <source>
        <dbReference type="PROSITE" id="PS50928"/>
    </source>
</evidence>
<gene>
    <name evidence="9" type="ORF">ENQ20_16590</name>
</gene>
<dbReference type="GO" id="GO:0005886">
    <property type="term" value="C:plasma membrane"/>
    <property type="evidence" value="ECO:0007669"/>
    <property type="project" value="UniProtKB-SubCell"/>
</dbReference>
<dbReference type="PANTHER" id="PTHR43744:SF8">
    <property type="entry name" value="SN-GLYCEROL-3-PHOSPHATE TRANSPORT SYSTEM PERMEASE PROTEIN UGPE"/>
    <property type="match status" value="1"/>
</dbReference>
<feature type="transmembrane region" description="Helical" evidence="7">
    <location>
        <begin position="86"/>
        <end position="109"/>
    </location>
</feature>
<organism evidence="9">
    <name type="scientific">Caldilinea aerophila</name>
    <dbReference type="NCBI Taxonomy" id="133453"/>
    <lineage>
        <taxon>Bacteria</taxon>
        <taxon>Bacillati</taxon>
        <taxon>Chloroflexota</taxon>
        <taxon>Caldilineae</taxon>
        <taxon>Caldilineales</taxon>
        <taxon>Caldilineaceae</taxon>
        <taxon>Caldilinea</taxon>
    </lineage>
</organism>
<comment type="caution">
    <text evidence="9">The sequence shown here is derived from an EMBL/GenBank/DDBJ whole genome shotgun (WGS) entry which is preliminary data.</text>
</comment>
<dbReference type="SUPFAM" id="SSF161098">
    <property type="entry name" value="MetI-like"/>
    <property type="match status" value="1"/>
</dbReference>
<evidence type="ECO:0000313" key="9">
    <source>
        <dbReference type="EMBL" id="HDX33084.1"/>
    </source>
</evidence>
<dbReference type="CDD" id="cd06261">
    <property type="entry name" value="TM_PBP2"/>
    <property type="match status" value="1"/>
</dbReference>
<keyword evidence="2 7" id="KW-0813">Transport</keyword>
<protein>
    <submittedName>
        <fullName evidence="9">Carbohydrate ABC transporter permease</fullName>
    </submittedName>
</protein>
<comment type="similarity">
    <text evidence="7">Belongs to the binding-protein-dependent transport system permease family.</text>
</comment>
<dbReference type="InterPro" id="IPR035906">
    <property type="entry name" value="MetI-like_sf"/>
</dbReference>
<feature type="transmembrane region" description="Helical" evidence="7">
    <location>
        <begin position="191"/>
        <end position="213"/>
    </location>
</feature>
<dbReference type="Gene3D" id="1.10.3720.10">
    <property type="entry name" value="MetI-like"/>
    <property type="match status" value="1"/>
</dbReference>
<comment type="subcellular location">
    <subcellularLocation>
        <location evidence="1 7">Cell membrane</location>
        <topology evidence="1 7">Multi-pass membrane protein</topology>
    </subcellularLocation>
</comment>
<sequence length="287" mass="32301">MIATQTQRPRRRLHIHIQDIVVHLLLLVIGFIIALPILIAFFTSFKIPSQIIVFPPEILPRQWTFENYVVAWNVNPFGRFLLNSTIQSGIIMLSQVVFSIMAAYAFALLNFPGRNSLFYLVIGSLMVPFELVFIPNYQLVSALGWGDTYMGLTAPFLASAFGVFLLRQFFLTVPKDFHDAARIDGCSSWRYLWTVLVPLSKGSIGAFAIFAFLSAWNQYLWPLIITSKVEMRTLQIGIRYFMSTLDRGADWGPVMAGAVIAILPALLVFLFAQKQLVRGIAMTGLKG</sequence>
<evidence type="ECO:0000256" key="6">
    <source>
        <dbReference type="ARBA" id="ARBA00023136"/>
    </source>
</evidence>
<dbReference type="AlphaFoldDB" id="A0A7C1JF75"/>
<keyword evidence="3" id="KW-1003">Cell membrane</keyword>
<evidence type="ECO:0000256" key="5">
    <source>
        <dbReference type="ARBA" id="ARBA00022989"/>
    </source>
</evidence>
<evidence type="ECO:0000256" key="4">
    <source>
        <dbReference type="ARBA" id="ARBA00022692"/>
    </source>
</evidence>
<reference evidence="9" key="1">
    <citation type="journal article" date="2020" name="mSystems">
        <title>Genome- and Community-Level Interaction Insights into Carbon Utilization and Element Cycling Functions of Hydrothermarchaeota in Hydrothermal Sediment.</title>
        <authorList>
            <person name="Zhou Z."/>
            <person name="Liu Y."/>
            <person name="Xu W."/>
            <person name="Pan J."/>
            <person name="Luo Z.H."/>
            <person name="Li M."/>
        </authorList>
    </citation>
    <scope>NUCLEOTIDE SEQUENCE [LARGE SCALE GENOMIC DNA]</scope>
    <source>
        <strain evidence="9">SpSt-289</strain>
    </source>
</reference>
<keyword evidence="6 7" id="KW-0472">Membrane</keyword>
<evidence type="ECO:0000256" key="7">
    <source>
        <dbReference type="RuleBase" id="RU363032"/>
    </source>
</evidence>
<feature type="transmembrane region" description="Helical" evidence="7">
    <location>
        <begin position="149"/>
        <end position="170"/>
    </location>
</feature>
<dbReference type="EMBL" id="DSMG01000173">
    <property type="protein sequence ID" value="HDX33084.1"/>
    <property type="molecule type" value="Genomic_DNA"/>
</dbReference>
<dbReference type="Pfam" id="PF00528">
    <property type="entry name" value="BPD_transp_1"/>
    <property type="match status" value="1"/>
</dbReference>
<feature type="transmembrane region" description="Helical" evidence="7">
    <location>
        <begin position="116"/>
        <end position="137"/>
    </location>
</feature>
<dbReference type="PROSITE" id="PS50928">
    <property type="entry name" value="ABC_TM1"/>
    <property type="match status" value="1"/>
</dbReference>
<accession>A0A7C1JF75</accession>
<dbReference type="GO" id="GO:0055085">
    <property type="term" value="P:transmembrane transport"/>
    <property type="evidence" value="ECO:0007669"/>
    <property type="project" value="InterPro"/>
</dbReference>
<evidence type="ECO:0000256" key="3">
    <source>
        <dbReference type="ARBA" id="ARBA00022475"/>
    </source>
</evidence>
<dbReference type="PANTHER" id="PTHR43744">
    <property type="entry name" value="ABC TRANSPORTER PERMEASE PROTEIN MG189-RELATED-RELATED"/>
    <property type="match status" value="1"/>
</dbReference>
<keyword evidence="5 7" id="KW-1133">Transmembrane helix</keyword>
<name>A0A7C1JF75_9CHLR</name>